<keyword evidence="2 5" id="KW-0812">Transmembrane</keyword>
<evidence type="ECO:0000313" key="8">
    <source>
        <dbReference type="Proteomes" id="UP001172155"/>
    </source>
</evidence>
<proteinExistence type="inferred from homology"/>
<gene>
    <name evidence="7" type="ORF">B0T18DRAFT_435267</name>
</gene>
<sequence>MPPLSQVSLAVAFLAAAWGSFVAMSPPHPSAAVASDSAPSSDLFQKLGLTRSYSAAVGLAPTLTLALYTALTALRFDPARPARLPGHGVANGINPALLTWSPATAVPLALLLLGAIPLRLLAYAHLGRNFTFALAAPSGLQTAGVYAWVQHPAYTSFVTLVCAHLWLFCRTDGAQAAMWSPMLPVVLGGLVYIVRERVVQEEGMLKELFGRVWVEWHGKTARFVPGVF</sequence>
<organism evidence="7 8">
    <name type="scientific">Schizothecium vesticola</name>
    <dbReference type="NCBI Taxonomy" id="314040"/>
    <lineage>
        <taxon>Eukaryota</taxon>
        <taxon>Fungi</taxon>
        <taxon>Dikarya</taxon>
        <taxon>Ascomycota</taxon>
        <taxon>Pezizomycotina</taxon>
        <taxon>Sordariomycetes</taxon>
        <taxon>Sordariomycetidae</taxon>
        <taxon>Sordariales</taxon>
        <taxon>Schizotheciaceae</taxon>
        <taxon>Schizothecium</taxon>
    </lineage>
</organism>
<evidence type="ECO:0000256" key="5">
    <source>
        <dbReference type="RuleBase" id="RU362022"/>
    </source>
</evidence>
<dbReference type="EMBL" id="JAUKUD010000001">
    <property type="protein sequence ID" value="KAK0755065.1"/>
    <property type="molecule type" value="Genomic_DNA"/>
</dbReference>
<protein>
    <recommendedName>
        <fullName evidence="5">Protein-S-isoprenylcysteine O-methyltransferase</fullName>
        <ecNumber evidence="5">2.1.1.100</ecNumber>
    </recommendedName>
</protein>
<dbReference type="GO" id="GO:0005789">
    <property type="term" value="C:endoplasmic reticulum membrane"/>
    <property type="evidence" value="ECO:0007669"/>
    <property type="project" value="UniProtKB-SubCell"/>
</dbReference>
<comment type="catalytic activity">
    <reaction evidence="5">
        <text>[protein]-C-terminal S-[(2E,6E)-farnesyl]-L-cysteine + S-adenosyl-L-methionine = [protein]-C-terminal S-[(2E,6E)-farnesyl]-L-cysteine methyl ester + S-adenosyl-L-homocysteine</text>
        <dbReference type="Rhea" id="RHEA:21672"/>
        <dbReference type="Rhea" id="RHEA-COMP:12125"/>
        <dbReference type="Rhea" id="RHEA-COMP:12126"/>
        <dbReference type="ChEBI" id="CHEBI:57856"/>
        <dbReference type="ChEBI" id="CHEBI:59789"/>
        <dbReference type="ChEBI" id="CHEBI:90510"/>
        <dbReference type="ChEBI" id="CHEBI:90511"/>
        <dbReference type="EC" id="2.1.1.100"/>
    </reaction>
</comment>
<keyword evidence="5" id="KW-0949">S-adenosyl-L-methionine</keyword>
<dbReference type="AlphaFoldDB" id="A0AA40FCB8"/>
<feature type="transmembrane region" description="Helical" evidence="5">
    <location>
        <begin position="105"/>
        <end position="126"/>
    </location>
</feature>
<evidence type="ECO:0000256" key="3">
    <source>
        <dbReference type="ARBA" id="ARBA00022989"/>
    </source>
</evidence>
<dbReference type="InterPro" id="IPR007269">
    <property type="entry name" value="ICMT_MeTrfase"/>
</dbReference>
<keyword evidence="8" id="KW-1185">Reference proteome</keyword>
<comment type="caution">
    <text evidence="5">Lacks conserved residue(s) required for the propagation of feature annotation.</text>
</comment>
<comment type="similarity">
    <text evidence="5">Belongs to the class VI-like SAM-binding methyltransferase superfamily. Isoprenylcysteine carboxyl methyltransferase family.</text>
</comment>
<keyword evidence="3 5" id="KW-1133">Transmembrane helix</keyword>
<keyword evidence="4 5" id="KW-0472">Membrane</keyword>
<dbReference type="Proteomes" id="UP001172155">
    <property type="component" value="Unassembled WGS sequence"/>
</dbReference>
<dbReference type="GO" id="GO:0032259">
    <property type="term" value="P:methylation"/>
    <property type="evidence" value="ECO:0007669"/>
    <property type="project" value="UniProtKB-KW"/>
</dbReference>
<evidence type="ECO:0000256" key="6">
    <source>
        <dbReference type="SAM" id="SignalP"/>
    </source>
</evidence>
<comment type="subcellular location">
    <subcellularLocation>
        <location evidence="5">Endoplasmic reticulum membrane</location>
        <topology evidence="5">Multi-pass membrane protein</topology>
    </subcellularLocation>
    <subcellularLocation>
        <location evidence="1">Membrane</location>
        <topology evidence="1">Multi-pass membrane protein</topology>
    </subcellularLocation>
</comment>
<evidence type="ECO:0000313" key="7">
    <source>
        <dbReference type="EMBL" id="KAK0755065.1"/>
    </source>
</evidence>
<dbReference type="GO" id="GO:0004671">
    <property type="term" value="F:protein C-terminal S-isoprenylcysteine carboxyl O-methyltransferase activity"/>
    <property type="evidence" value="ECO:0007669"/>
    <property type="project" value="UniProtKB-EC"/>
</dbReference>
<keyword evidence="5" id="KW-0256">Endoplasmic reticulum</keyword>
<evidence type="ECO:0000256" key="1">
    <source>
        <dbReference type="ARBA" id="ARBA00004141"/>
    </source>
</evidence>
<keyword evidence="5" id="KW-0489">Methyltransferase</keyword>
<dbReference type="Gene3D" id="1.20.120.1630">
    <property type="match status" value="1"/>
</dbReference>
<dbReference type="Pfam" id="PF04140">
    <property type="entry name" value="ICMT"/>
    <property type="match status" value="1"/>
</dbReference>
<feature type="transmembrane region" description="Helical" evidence="5">
    <location>
        <begin position="53"/>
        <end position="74"/>
    </location>
</feature>
<accession>A0AA40FCB8</accession>
<feature type="transmembrane region" description="Helical" evidence="5">
    <location>
        <begin position="146"/>
        <end position="169"/>
    </location>
</feature>
<dbReference type="EC" id="2.1.1.100" evidence="5"/>
<evidence type="ECO:0000256" key="4">
    <source>
        <dbReference type="ARBA" id="ARBA00023136"/>
    </source>
</evidence>
<keyword evidence="6" id="KW-0732">Signal</keyword>
<feature type="signal peptide" evidence="6">
    <location>
        <begin position="1"/>
        <end position="19"/>
    </location>
</feature>
<reference evidence="7" key="1">
    <citation type="submission" date="2023-06" db="EMBL/GenBank/DDBJ databases">
        <title>Genome-scale phylogeny and comparative genomics of the fungal order Sordariales.</title>
        <authorList>
            <consortium name="Lawrence Berkeley National Laboratory"/>
            <person name="Hensen N."/>
            <person name="Bonometti L."/>
            <person name="Westerberg I."/>
            <person name="Brannstrom I.O."/>
            <person name="Guillou S."/>
            <person name="Cros-Aarteil S."/>
            <person name="Calhoun S."/>
            <person name="Haridas S."/>
            <person name="Kuo A."/>
            <person name="Mondo S."/>
            <person name="Pangilinan J."/>
            <person name="Riley R."/>
            <person name="LaButti K."/>
            <person name="Andreopoulos B."/>
            <person name="Lipzen A."/>
            <person name="Chen C."/>
            <person name="Yanf M."/>
            <person name="Daum C."/>
            <person name="Ng V."/>
            <person name="Clum A."/>
            <person name="Steindorff A."/>
            <person name="Ohm R."/>
            <person name="Martin F."/>
            <person name="Silar P."/>
            <person name="Natvig D."/>
            <person name="Lalanne C."/>
            <person name="Gautier V."/>
            <person name="Ament-velasquez S.L."/>
            <person name="Kruys A."/>
            <person name="Hutchinson M.I."/>
            <person name="Powell A.J."/>
            <person name="Barry K."/>
            <person name="Miller A.N."/>
            <person name="Grigoriev I.V."/>
            <person name="Debuchy R."/>
            <person name="Gladieux P."/>
            <person name="Thoren M.H."/>
            <person name="Johannesson H."/>
        </authorList>
    </citation>
    <scope>NUCLEOTIDE SEQUENCE</scope>
    <source>
        <strain evidence="7">SMH3187-1</strain>
    </source>
</reference>
<name>A0AA40FCB8_9PEZI</name>
<comment type="caution">
    <text evidence="7">The sequence shown here is derived from an EMBL/GenBank/DDBJ whole genome shotgun (WGS) entry which is preliminary data.</text>
</comment>
<keyword evidence="5" id="KW-0808">Transferase</keyword>
<evidence type="ECO:0000256" key="2">
    <source>
        <dbReference type="ARBA" id="ARBA00022692"/>
    </source>
</evidence>
<feature type="chain" id="PRO_5041328166" description="Protein-S-isoprenylcysteine O-methyltransferase" evidence="6">
    <location>
        <begin position="20"/>
        <end position="228"/>
    </location>
</feature>